<feature type="non-terminal residue" evidence="2">
    <location>
        <position position="1"/>
    </location>
</feature>
<dbReference type="Gene3D" id="3.30.420.10">
    <property type="entry name" value="Ribonuclease H-like superfamily/Ribonuclease H"/>
    <property type="match status" value="1"/>
</dbReference>
<feature type="non-terminal residue" evidence="2">
    <location>
        <position position="146"/>
    </location>
</feature>
<proteinExistence type="predicted"/>
<sequence length="146" mass="17091">PIFICWELWKNRCAIRYGHKRTSVSRIRHDVLFHLKIFIKKNGVAVDMNWTWHQLYSIWWGWPPDGWIKINTDGSSNRTMKTTGIGGVVRNRNGERIMAFSKALQFCINNQSEVQAALHALQWCKNNNIHNVILEMDSLMVVNIIK</sequence>
<dbReference type="InterPro" id="IPR012337">
    <property type="entry name" value="RNaseH-like_sf"/>
</dbReference>
<dbReference type="InterPro" id="IPR044730">
    <property type="entry name" value="RNase_H-like_dom_plant"/>
</dbReference>
<dbReference type="AlphaFoldDB" id="A0A1J6INM9"/>
<reference evidence="2" key="1">
    <citation type="submission" date="2016-11" db="EMBL/GenBank/DDBJ databases">
        <title>The genome of Nicotiana attenuata.</title>
        <authorList>
            <person name="Xu S."/>
            <person name="Brockmoeller T."/>
            <person name="Gaquerel E."/>
            <person name="Navarro A."/>
            <person name="Kuhl H."/>
            <person name="Gase K."/>
            <person name="Ling Z."/>
            <person name="Zhou W."/>
            <person name="Kreitzer C."/>
            <person name="Stanke M."/>
            <person name="Tang H."/>
            <person name="Lyons E."/>
            <person name="Pandey P."/>
            <person name="Pandey S.P."/>
            <person name="Timmermann B."/>
            <person name="Baldwin I.T."/>
        </authorList>
    </citation>
    <scope>NUCLEOTIDE SEQUENCE [LARGE SCALE GENOMIC DNA]</scope>
    <source>
        <strain evidence="2">UT</strain>
    </source>
</reference>
<dbReference type="Proteomes" id="UP000187609">
    <property type="component" value="Unassembled WGS sequence"/>
</dbReference>
<comment type="caution">
    <text evidence="2">The sequence shown here is derived from an EMBL/GenBank/DDBJ whole genome shotgun (WGS) entry which is preliminary data.</text>
</comment>
<dbReference type="EMBL" id="MJEQ01037189">
    <property type="protein sequence ID" value="OIT00443.1"/>
    <property type="molecule type" value="Genomic_DNA"/>
</dbReference>
<dbReference type="Gramene" id="OIT00443">
    <property type="protein sequence ID" value="OIT00443"/>
    <property type="gene ID" value="A4A49_60011"/>
</dbReference>
<dbReference type="PANTHER" id="PTHR47723">
    <property type="entry name" value="OS05G0353850 PROTEIN"/>
    <property type="match status" value="1"/>
</dbReference>
<keyword evidence="3" id="KW-1185">Reference proteome</keyword>
<evidence type="ECO:0000313" key="2">
    <source>
        <dbReference type="EMBL" id="OIT00443.1"/>
    </source>
</evidence>
<dbReference type="InterPro" id="IPR002156">
    <property type="entry name" value="RNaseH_domain"/>
</dbReference>
<gene>
    <name evidence="2" type="ORF">A4A49_60011</name>
</gene>
<dbReference type="PROSITE" id="PS50879">
    <property type="entry name" value="RNASE_H_1"/>
    <property type="match status" value="1"/>
</dbReference>
<dbReference type="GO" id="GO:0003676">
    <property type="term" value="F:nucleic acid binding"/>
    <property type="evidence" value="ECO:0007669"/>
    <property type="project" value="InterPro"/>
</dbReference>
<feature type="domain" description="RNase H type-1" evidence="1">
    <location>
        <begin position="64"/>
        <end position="146"/>
    </location>
</feature>
<dbReference type="CDD" id="cd06222">
    <property type="entry name" value="RNase_H_like"/>
    <property type="match status" value="1"/>
</dbReference>
<dbReference type="InterPro" id="IPR053151">
    <property type="entry name" value="RNase_H-like"/>
</dbReference>
<dbReference type="SMR" id="A0A1J6INM9"/>
<evidence type="ECO:0000259" key="1">
    <source>
        <dbReference type="PROSITE" id="PS50879"/>
    </source>
</evidence>
<protein>
    <recommendedName>
        <fullName evidence="1">RNase H type-1 domain-containing protein</fullName>
    </recommendedName>
</protein>
<name>A0A1J6INM9_NICAT</name>
<evidence type="ECO:0000313" key="3">
    <source>
        <dbReference type="Proteomes" id="UP000187609"/>
    </source>
</evidence>
<dbReference type="SUPFAM" id="SSF53098">
    <property type="entry name" value="Ribonuclease H-like"/>
    <property type="match status" value="1"/>
</dbReference>
<dbReference type="PANTHER" id="PTHR47723:SF7">
    <property type="entry name" value="RNASE H FAMILY PROTEIN"/>
    <property type="match status" value="1"/>
</dbReference>
<dbReference type="OMA" id="ARIAWWL"/>
<accession>A0A1J6INM9</accession>
<dbReference type="GO" id="GO:0004523">
    <property type="term" value="F:RNA-DNA hybrid ribonuclease activity"/>
    <property type="evidence" value="ECO:0007669"/>
    <property type="project" value="InterPro"/>
</dbReference>
<organism evidence="2 3">
    <name type="scientific">Nicotiana attenuata</name>
    <name type="common">Coyote tobacco</name>
    <dbReference type="NCBI Taxonomy" id="49451"/>
    <lineage>
        <taxon>Eukaryota</taxon>
        <taxon>Viridiplantae</taxon>
        <taxon>Streptophyta</taxon>
        <taxon>Embryophyta</taxon>
        <taxon>Tracheophyta</taxon>
        <taxon>Spermatophyta</taxon>
        <taxon>Magnoliopsida</taxon>
        <taxon>eudicotyledons</taxon>
        <taxon>Gunneridae</taxon>
        <taxon>Pentapetalae</taxon>
        <taxon>asterids</taxon>
        <taxon>lamiids</taxon>
        <taxon>Solanales</taxon>
        <taxon>Solanaceae</taxon>
        <taxon>Nicotianoideae</taxon>
        <taxon>Nicotianeae</taxon>
        <taxon>Nicotiana</taxon>
    </lineage>
</organism>
<dbReference type="InterPro" id="IPR036397">
    <property type="entry name" value="RNaseH_sf"/>
</dbReference>
<dbReference type="Pfam" id="PF13456">
    <property type="entry name" value="RVT_3"/>
    <property type="match status" value="1"/>
</dbReference>